<dbReference type="InterPro" id="IPR012445">
    <property type="entry name" value="ATG101"/>
</dbReference>
<dbReference type="AlphaFoldDB" id="A0A5J4NQZ5"/>
<proteinExistence type="inferred from homology"/>
<keyword evidence="3" id="KW-0072">Autophagy</keyword>
<name>A0A5J4NQZ5_9TREM</name>
<evidence type="ECO:0000256" key="1">
    <source>
        <dbReference type="ARBA" id="ARBA00007130"/>
    </source>
</evidence>
<accession>A0A5J4NQZ5</accession>
<evidence type="ECO:0000256" key="2">
    <source>
        <dbReference type="ARBA" id="ARBA00018874"/>
    </source>
</evidence>
<keyword evidence="5" id="KW-1185">Reference proteome</keyword>
<dbReference type="Pfam" id="PF07855">
    <property type="entry name" value="ATG101"/>
    <property type="match status" value="1"/>
</dbReference>
<organism evidence="4 5">
    <name type="scientific">Paragonimus westermani</name>
    <dbReference type="NCBI Taxonomy" id="34504"/>
    <lineage>
        <taxon>Eukaryota</taxon>
        <taxon>Metazoa</taxon>
        <taxon>Spiralia</taxon>
        <taxon>Lophotrochozoa</taxon>
        <taxon>Platyhelminthes</taxon>
        <taxon>Trematoda</taxon>
        <taxon>Digenea</taxon>
        <taxon>Plagiorchiida</taxon>
        <taxon>Troglotremata</taxon>
        <taxon>Troglotrematidae</taxon>
        <taxon>Paragonimus</taxon>
    </lineage>
</organism>
<dbReference type="GO" id="GO:0019901">
    <property type="term" value="F:protein kinase binding"/>
    <property type="evidence" value="ECO:0007669"/>
    <property type="project" value="TreeGrafter"/>
</dbReference>
<comment type="caution">
    <text evidence="4">The sequence shown here is derived from an EMBL/GenBank/DDBJ whole genome shotgun (WGS) entry which is preliminary data.</text>
</comment>
<sequence length="225" mass="25759">MSLTFITSSILRPNWNELRRTYLFLPCFHTILFHRTLPTLDFRDGSVSYNSYLGTRDVDCEHLRLAYVCINSDQLTNKVSTPVRSFADSLRAEVSATGREASGSIVLEFAVHRKGTWGLSSEPSVWERWTISLTVKSFTPEDREQHRLQLSEQVREQLLSMLELVNSPNAYMPSLGSSQLETEHIIEFSIPNISPYRFSINYQSSPSQLRAGMGFAARRLLKYTQ</sequence>
<dbReference type="GO" id="GO:0000407">
    <property type="term" value="C:phagophore assembly site"/>
    <property type="evidence" value="ECO:0007669"/>
    <property type="project" value="TreeGrafter"/>
</dbReference>
<comment type="similarity">
    <text evidence="1">Belongs to the ATG101 family.</text>
</comment>
<evidence type="ECO:0000313" key="4">
    <source>
        <dbReference type="EMBL" id="KAA3677962.1"/>
    </source>
</evidence>
<dbReference type="PANTHER" id="PTHR13292">
    <property type="entry name" value="AUTOPHAGY-RELATED PROTEIN 101"/>
    <property type="match status" value="1"/>
</dbReference>
<reference evidence="4 5" key="1">
    <citation type="journal article" date="2019" name="Gigascience">
        <title>Whole-genome sequence of the oriental lung fluke Paragonimus westermani.</title>
        <authorList>
            <person name="Oey H."/>
            <person name="Zakrzewski M."/>
            <person name="Narain K."/>
            <person name="Devi K.R."/>
            <person name="Agatsuma T."/>
            <person name="Nawaratna S."/>
            <person name="Gobert G.N."/>
            <person name="Jones M.K."/>
            <person name="Ragan M.A."/>
            <person name="McManus D.P."/>
            <person name="Krause L."/>
        </authorList>
    </citation>
    <scope>NUCLEOTIDE SEQUENCE [LARGE SCALE GENOMIC DNA]</scope>
    <source>
        <strain evidence="4 5">IND2009</strain>
    </source>
</reference>
<protein>
    <recommendedName>
        <fullName evidence="2">Autophagy-related protein 101</fullName>
    </recommendedName>
</protein>
<dbReference type="Proteomes" id="UP000324629">
    <property type="component" value="Unassembled WGS sequence"/>
</dbReference>
<dbReference type="GO" id="GO:0000045">
    <property type="term" value="P:autophagosome assembly"/>
    <property type="evidence" value="ECO:0007669"/>
    <property type="project" value="TreeGrafter"/>
</dbReference>
<dbReference type="GO" id="GO:1990316">
    <property type="term" value="C:Atg1/ULK1 kinase complex"/>
    <property type="evidence" value="ECO:0007669"/>
    <property type="project" value="TreeGrafter"/>
</dbReference>
<evidence type="ECO:0000256" key="3">
    <source>
        <dbReference type="ARBA" id="ARBA00023006"/>
    </source>
</evidence>
<dbReference type="EMBL" id="QNGE01001274">
    <property type="protein sequence ID" value="KAA3677962.1"/>
    <property type="molecule type" value="Genomic_DNA"/>
</dbReference>
<gene>
    <name evidence="4" type="ORF">DEA37_0008666</name>
</gene>
<evidence type="ECO:0000313" key="5">
    <source>
        <dbReference type="Proteomes" id="UP000324629"/>
    </source>
</evidence>
<dbReference type="PANTHER" id="PTHR13292:SF0">
    <property type="entry name" value="AUTOPHAGY-RELATED PROTEIN 101"/>
    <property type="match status" value="1"/>
</dbReference>